<evidence type="ECO:0000313" key="5">
    <source>
        <dbReference type="EMBL" id="PKR58789.1"/>
    </source>
</evidence>
<dbReference type="InterPro" id="IPR019734">
    <property type="entry name" value="TPR_rpt"/>
</dbReference>
<reference evidence="5 6" key="1">
    <citation type="submission" date="2017-09" db="EMBL/GenBank/DDBJ databases">
        <title>Biodiversity and function of Thalassospira species in the particle-attached aromatic-hydrocarbon-degrading consortia from the surface seawater of the China South Sea.</title>
        <authorList>
            <person name="Dong C."/>
            <person name="Lai Q."/>
            <person name="Shao Z."/>
        </authorList>
    </citation>
    <scope>NUCLEOTIDE SEQUENCE [LARGE SCALE GENOMIC DNA]</scope>
    <source>
        <strain evidence="5 6">139Z-12</strain>
    </source>
</reference>
<dbReference type="InterPro" id="IPR011990">
    <property type="entry name" value="TPR-like_helical_dom_sf"/>
</dbReference>
<dbReference type="InterPro" id="IPR050498">
    <property type="entry name" value="Ycf3"/>
</dbReference>
<accession>A0A2N3L7J8</accession>
<feature type="chain" id="PRO_5014904354" evidence="4">
    <location>
        <begin position="33"/>
        <end position="269"/>
    </location>
</feature>
<keyword evidence="1" id="KW-0677">Repeat</keyword>
<evidence type="ECO:0000256" key="1">
    <source>
        <dbReference type="ARBA" id="ARBA00022737"/>
    </source>
</evidence>
<dbReference type="PANTHER" id="PTHR44858">
    <property type="entry name" value="TETRATRICOPEPTIDE REPEAT PROTEIN 6"/>
    <property type="match status" value="1"/>
</dbReference>
<proteinExistence type="predicted"/>
<evidence type="ECO:0000256" key="3">
    <source>
        <dbReference type="PROSITE-ProRule" id="PRU00339"/>
    </source>
</evidence>
<organism evidence="5 6">
    <name type="scientific">Thalassospira lohafexi</name>
    <dbReference type="NCBI Taxonomy" id="744227"/>
    <lineage>
        <taxon>Bacteria</taxon>
        <taxon>Pseudomonadati</taxon>
        <taxon>Pseudomonadota</taxon>
        <taxon>Alphaproteobacteria</taxon>
        <taxon>Rhodospirillales</taxon>
        <taxon>Thalassospiraceae</taxon>
        <taxon>Thalassospira</taxon>
    </lineage>
</organism>
<keyword evidence="2 3" id="KW-0802">TPR repeat</keyword>
<dbReference type="AlphaFoldDB" id="A0A2N3L7J8"/>
<keyword evidence="4" id="KW-0732">Signal</keyword>
<dbReference type="Gene3D" id="1.25.40.10">
    <property type="entry name" value="Tetratricopeptide repeat domain"/>
    <property type="match status" value="1"/>
</dbReference>
<keyword evidence="6" id="KW-1185">Reference proteome</keyword>
<name>A0A2N3L7J8_9PROT</name>
<dbReference type="Proteomes" id="UP000233332">
    <property type="component" value="Unassembled WGS sequence"/>
</dbReference>
<dbReference type="PANTHER" id="PTHR44858:SF1">
    <property type="entry name" value="UDP-N-ACETYLGLUCOSAMINE--PEPTIDE N-ACETYLGLUCOSAMINYLTRANSFERASE SPINDLY-RELATED"/>
    <property type="match status" value="1"/>
</dbReference>
<evidence type="ECO:0000313" key="6">
    <source>
        <dbReference type="Proteomes" id="UP000233332"/>
    </source>
</evidence>
<dbReference type="SUPFAM" id="SSF48452">
    <property type="entry name" value="TPR-like"/>
    <property type="match status" value="1"/>
</dbReference>
<evidence type="ECO:0000256" key="4">
    <source>
        <dbReference type="SAM" id="SignalP"/>
    </source>
</evidence>
<gene>
    <name evidence="5" type="ORF">COO92_07990</name>
</gene>
<dbReference type="EMBL" id="NXGX01000003">
    <property type="protein sequence ID" value="PKR58789.1"/>
    <property type="molecule type" value="Genomic_DNA"/>
</dbReference>
<comment type="caution">
    <text evidence="5">The sequence shown here is derived from an EMBL/GenBank/DDBJ whole genome shotgun (WGS) entry which is preliminary data.</text>
</comment>
<dbReference type="SMART" id="SM00028">
    <property type="entry name" value="TPR"/>
    <property type="match status" value="4"/>
</dbReference>
<protein>
    <submittedName>
        <fullName evidence="5">Uncharacterized protein</fullName>
    </submittedName>
</protein>
<sequence>MVRRPARRFLRQASPLLIAGMIAIVFAPDAIAQTDSNGGMTNEEAQQYKDCLKLAQLKPEDGFESAIAWRDMGGGEPARHCVAVSLMSLGKFEEAATRLDALAQDSTADRGVVAGMLAQAGQAWMLANNLEFAWRDQTRALEIVKNDPQLWIDRAMVLGMAGEYWESIDDLNKALDLEPDQTDALIYRATAWRMLKSYDLAMTDIENVLAQEPGNVQALFERGNLHRIQGENDLARRDWLNVIENSNGTPVADAAKANIEKMDVRTESE</sequence>
<evidence type="ECO:0000256" key="2">
    <source>
        <dbReference type="ARBA" id="ARBA00022803"/>
    </source>
</evidence>
<feature type="repeat" description="TPR" evidence="3">
    <location>
        <begin position="148"/>
        <end position="181"/>
    </location>
</feature>
<dbReference type="Pfam" id="PF13432">
    <property type="entry name" value="TPR_16"/>
    <property type="match status" value="1"/>
</dbReference>
<feature type="signal peptide" evidence="4">
    <location>
        <begin position="1"/>
        <end position="32"/>
    </location>
</feature>
<dbReference type="PROSITE" id="PS50005">
    <property type="entry name" value="TPR"/>
    <property type="match status" value="1"/>
</dbReference>